<organism evidence="3 4">
    <name type="scientific">Fictibacillus phosphorivorans</name>
    <dbReference type="NCBI Taxonomy" id="1221500"/>
    <lineage>
        <taxon>Bacteria</taxon>
        <taxon>Bacillati</taxon>
        <taxon>Bacillota</taxon>
        <taxon>Bacilli</taxon>
        <taxon>Bacillales</taxon>
        <taxon>Fictibacillaceae</taxon>
        <taxon>Fictibacillus</taxon>
    </lineage>
</organism>
<accession>A0A163SNB0</accession>
<dbReference type="PANTHER" id="PTHR33164:SF67">
    <property type="entry name" value="TRANSCRIPTIONAL REGULATOR, MARR FAMILY"/>
    <property type="match status" value="1"/>
</dbReference>
<evidence type="ECO:0000313" key="4">
    <source>
        <dbReference type="Proteomes" id="UP000076567"/>
    </source>
</evidence>
<dbReference type="GO" id="GO:0006950">
    <property type="term" value="P:response to stress"/>
    <property type="evidence" value="ECO:0007669"/>
    <property type="project" value="TreeGrafter"/>
</dbReference>
<proteinExistence type="predicted"/>
<dbReference type="GO" id="GO:0003700">
    <property type="term" value="F:DNA-binding transcription factor activity"/>
    <property type="evidence" value="ECO:0007669"/>
    <property type="project" value="InterPro"/>
</dbReference>
<dbReference type="InterPro" id="IPR000835">
    <property type="entry name" value="HTH_MarR-typ"/>
</dbReference>
<dbReference type="GO" id="GO:0003677">
    <property type="term" value="F:DNA binding"/>
    <property type="evidence" value="ECO:0007669"/>
    <property type="project" value="UniProtKB-KW"/>
</dbReference>
<evidence type="ECO:0000259" key="2">
    <source>
        <dbReference type="PROSITE" id="PS50995"/>
    </source>
</evidence>
<dbReference type="PROSITE" id="PS50995">
    <property type="entry name" value="HTH_MARR_2"/>
    <property type="match status" value="1"/>
</dbReference>
<keyword evidence="1" id="KW-0238">DNA-binding</keyword>
<evidence type="ECO:0000256" key="1">
    <source>
        <dbReference type="ARBA" id="ARBA00023125"/>
    </source>
</evidence>
<dbReference type="InterPro" id="IPR036388">
    <property type="entry name" value="WH-like_DNA-bd_sf"/>
</dbReference>
<dbReference type="SMART" id="SM00347">
    <property type="entry name" value="HTH_MARR"/>
    <property type="match status" value="1"/>
</dbReference>
<dbReference type="EMBL" id="LRFC01000001">
    <property type="protein sequence ID" value="KZE69458.1"/>
    <property type="molecule type" value="Genomic_DNA"/>
</dbReference>
<dbReference type="PANTHER" id="PTHR33164">
    <property type="entry name" value="TRANSCRIPTIONAL REGULATOR, MARR FAMILY"/>
    <property type="match status" value="1"/>
</dbReference>
<sequence>MENREQSQERNELERDLEMSLRRLFRTLRKGLNEVYSDYIPSNEFAVLQTLFIQSPLMASEIANELKVSSSHITAVTDRLVGKNYIQRVRSDSDRRIVYLEITEDGKDIAKKMDDIKNKYLGEKFANLTDEDMKRMIASSTKLLD</sequence>
<evidence type="ECO:0000313" key="3">
    <source>
        <dbReference type="EMBL" id="KZE69458.1"/>
    </source>
</evidence>
<dbReference type="OrthoDB" id="288929at2"/>
<keyword evidence="4" id="KW-1185">Reference proteome</keyword>
<reference evidence="4" key="1">
    <citation type="submission" date="2016-01" db="EMBL/GenBank/DDBJ databases">
        <title>Draft genome of Chromobacterium sp. F49.</title>
        <authorList>
            <person name="Hong K.W."/>
        </authorList>
    </citation>
    <scope>NUCLEOTIDE SEQUENCE [LARGE SCALE GENOMIC DNA]</scope>
    <source>
        <strain evidence="4">P7IIIA</strain>
    </source>
</reference>
<dbReference type="InterPro" id="IPR039422">
    <property type="entry name" value="MarR/SlyA-like"/>
</dbReference>
<feature type="domain" description="HTH marR-type" evidence="2">
    <location>
        <begin position="14"/>
        <end position="145"/>
    </location>
</feature>
<name>A0A163SNB0_9BACL</name>
<dbReference type="SUPFAM" id="SSF46785">
    <property type="entry name" value="Winged helix' DNA-binding domain"/>
    <property type="match status" value="1"/>
</dbReference>
<protein>
    <recommendedName>
        <fullName evidence="2">HTH marR-type domain-containing protein</fullName>
    </recommendedName>
</protein>
<dbReference type="Proteomes" id="UP000076567">
    <property type="component" value="Unassembled WGS sequence"/>
</dbReference>
<dbReference type="Pfam" id="PF01047">
    <property type="entry name" value="MarR"/>
    <property type="match status" value="1"/>
</dbReference>
<dbReference type="AlphaFoldDB" id="A0A163SNB0"/>
<dbReference type="Gene3D" id="1.10.10.10">
    <property type="entry name" value="Winged helix-like DNA-binding domain superfamily/Winged helix DNA-binding domain"/>
    <property type="match status" value="1"/>
</dbReference>
<dbReference type="RefSeq" id="WP_066237213.1">
    <property type="nucleotide sequence ID" value="NZ_LRFC01000001.1"/>
</dbReference>
<comment type="caution">
    <text evidence="3">The sequence shown here is derived from an EMBL/GenBank/DDBJ whole genome shotgun (WGS) entry which is preliminary data.</text>
</comment>
<dbReference type="PRINTS" id="PR00598">
    <property type="entry name" value="HTHMARR"/>
</dbReference>
<gene>
    <name evidence="3" type="ORF">AWM68_04120</name>
</gene>
<dbReference type="InterPro" id="IPR036390">
    <property type="entry name" value="WH_DNA-bd_sf"/>
</dbReference>